<comment type="caution">
    <text evidence="2">The sequence shown here is derived from an EMBL/GenBank/DDBJ whole genome shotgun (WGS) entry which is preliminary data.</text>
</comment>
<organism evidence="2 3">
    <name type="scientific">Saguinus oedipus</name>
    <name type="common">Cotton-top tamarin</name>
    <name type="synonym">Oedipomidas oedipus</name>
    <dbReference type="NCBI Taxonomy" id="9490"/>
    <lineage>
        <taxon>Eukaryota</taxon>
        <taxon>Metazoa</taxon>
        <taxon>Chordata</taxon>
        <taxon>Craniata</taxon>
        <taxon>Vertebrata</taxon>
        <taxon>Euteleostomi</taxon>
        <taxon>Mammalia</taxon>
        <taxon>Eutheria</taxon>
        <taxon>Euarchontoglires</taxon>
        <taxon>Primates</taxon>
        <taxon>Haplorrhini</taxon>
        <taxon>Platyrrhini</taxon>
        <taxon>Cebidae</taxon>
        <taxon>Callitrichinae</taxon>
        <taxon>Saguinus</taxon>
    </lineage>
</organism>
<accession>A0ABQ9T9V8</accession>
<feature type="non-terminal residue" evidence="2">
    <location>
        <position position="82"/>
    </location>
</feature>
<reference evidence="2 3" key="1">
    <citation type="submission" date="2023-05" db="EMBL/GenBank/DDBJ databases">
        <title>B98-5 Cell Line De Novo Hybrid Assembly: An Optical Mapping Approach.</title>
        <authorList>
            <person name="Kananen K."/>
            <person name="Auerbach J.A."/>
            <person name="Kautto E."/>
            <person name="Blachly J.S."/>
        </authorList>
    </citation>
    <scope>NUCLEOTIDE SEQUENCE [LARGE SCALE GENOMIC DNA]</scope>
    <source>
        <strain evidence="2">B95-8</strain>
        <tissue evidence="2">Cell line</tissue>
    </source>
</reference>
<evidence type="ECO:0000313" key="3">
    <source>
        <dbReference type="Proteomes" id="UP001266305"/>
    </source>
</evidence>
<protein>
    <submittedName>
        <fullName evidence="2">Uncharacterized protein</fullName>
    </submittedName>
</protein>
<keyword evidence="1" id="KW-0472">Membrane</keyword>
<evidence type="ECO:0000256" key="1">
    <source>
        <dbReference type="SAM" id="Phobius"/>
    </source>
</evidence>
<proteinExistence type="predicted"/>
<dbReference type="Proteomes" id="UP001266305">
    <property type="component" value="Unassembled WGS sequence"/>
</dbReference>
<keyword evidence="1" id="KW-1133">Transmembrane helix</keyword>
<name>A0ABQ9T9V8_SAGOE</name>
<feature type="transmembrane region" description="Helical" evidence="1">
    <location>
        <begin position="6"/>
        <end position="28"/>
    </location>
</feature>
<keyword evidence="1" id="KW-0812">Transmembrane</keyword>
<evidence type="ECO:0000313" key="2">
    <source>
        <dbReference type="EMBL" id="KAK2081537.1"/>
    </source>
</evidence>
<gene>
    <name evidence="2" type="ORF">P7K49_040593</name>
</gene>
<keyword evidence="3" id="KW-1185">Reference proteome</keyword>
<dbReference type="EMBL" id="JASSZA010000209">
    <property type="protein sequence ID" value="KAK2081537.1"/>
    <property type="molecule type" value="Genomic_DNA"/>
</dbReference>
<sequence length="82" mass="8686">ALSQGVGAFFMSICCTVLPHYVAVYSLFACRGSDLLARVRLVAAGFPSAVECRVSLLWQVASATAGCVRPGRYFSGGALRQQ</sequence>
<feature type="non-terminal residue" evidence="2">
    <location>
        <position position="1"/>
    </location>
</feature>